<organism evidence="3 4">
    <name type="scientific">Penicillium argentinense</name>
    <dbReference type="NCBI Taxonomy" id="1131581"/>
    <lineage>
        <taxon>Eukaryota</taxon>
        <taxon>Fungi</taxon>
        <taxon>Dikarya</taxon>
        <taxon>Ascomycota</taxon>
        <taxon>Pezizomycotina</taxon>
        <taxon>Eurotiomycetes</taxon>
        <taxon>Eurotiomycetidae</taxon>
        <taxon>Eurotiales</taxon>
        <taxon>Aspergillaceae</taxon>
        <taxon>Penicillium</taxon>
    </lineage>
</organism>
<sequence>MIRPHSENFHYSRDDFDQMKSTLESLKRLGADGFVFGILMHPEARTQDTAAWVDIERNKELVALADGRPCTFHRAFDCIPEQHWDTALAAVEECGFRSILTSGGPSGSKATDCIDKLSSLHQGFLGGIQTHQAHQALDIIIGGGVRSTNIQSLWEQTPAQTFHSSALLPGSEEVSEEEVTRLKEALKNCALLQEGGPQCLR</sequence>
<gene>
    <name evidence="3" type="ORF">N7532_004842</name>
</gene>
<keyword evidence="4" id="KW-1185">Reference proteome</keyword>
<dbReference type="SUPFAM" id="SSF110395">
    <property type="entry name" value="CutC-like"/>
    <property type="match status" value="1"/>
</dbReference>
<dbReference type="PANTHER" id="PTHR12598">
    <property type="entry name" value="COPPER HOMEOSTASIS PROTEIN CUTC"/>
    <property type="match status" value="1"/>
</dbReference>
<comment type="caution">
    <text evidence="3">The sequence shown here is derived from an EMBL/GenBank/DDBJ whole genome shotgun (WGS) entry which is preliminary data.</text>
</comment>
<dbReference type="InterPro" id="IPR005627">
    <property type="entry name" value="CutC-like"/>
</dbReference>
<comment type="similarity">
    <text evidence="1">Belongs to the CutC family.</text>
</comment>
<dbReference type="OrthoDB" id="7392499at2759"/>
<dbReference type="AlphaFoldDB" id="A0A9W9FCZ2"/>
<evidence type="ECO:0000256" key="1">
    <source>
        <dbReference type="ARBA" id="ARBA00007768"/>
    </source>
</evidence>
<evidence type="ECO:0000313" key="4">
    <source>
        <dbReference type="Proteomes" id="UP001149074"/>
    </source>
</evidence>
<dbReference type="EMBL" id="JAPQKI010000005">
    <property type="protein sequence ID" value="KAJ5097841.1"/>
    <property type="molecule type" value="Genomic_DNA"/>
</dbReference>
<accession>A0A9W9FCZ2</accession>
<evidence type="ECO:0000256" key="2">
    <source>
        <dbReference type="ARBA" id="ARBA00019014"/>
    </source>
</evidence>
<dbReference type="GO" id="GO:0005507">
    <property type="term" value="F:copper ion binding"/>
    <property type="evidence" value="ECO:0007669"/>
    <property type="project" value="TreeGrafter"/>
</dbReference>
<dbReference type="PANTHER" id="PTHR12598:SF0">
    <property type="entry name" value="COPPER HOMEOSTASIS PROTEIN CUTC HOMOLOG"/>
    <property type="match status" value="1"/>
</dbReference>
<dbReference type="RefSeq" id="XP_056473495.1">
    <property type="nucleotide sequence ID" value="XM_056617336.1"/>
</dbReference>
<name>A0A9W9FCZ2_9EURO</name>
<dbReference type="InterPro" id="IPR036822">
    <property type="entry name" value="CutC-like_dom_sf"/>
</dbReference>
<reference evidence="3" key="1">
    <citation type="submission" date="2022-11" db="EMBL/GenBank/DDBJ databases">
        <authorList>
            <person name="Petersen C."/>
        </authorList>
    </citation>
    <scope>NUCLEOTIDE SEQUENCE</scope>
    <source>
        <strain evidence="3">IBT 30761</strain>
    </source>
</reference>
<dbReference type="GeneID" id="81356315"/>
<evidence type="ECO:0000313" key="3">
    <source>
        <dbReference type="EMBL" id="KAJ5097841.1"/>
    </source>
</evidence>
<dbReference type="Pfam" id="PF03932">
    <property type="entry name" value="CutC"/>
    <property type="match status" value="1"/>
</dbReference>
<proteinExistence type="inferred from homology"/>
<dbReference type="Proteomes" id="UP001149074">
    <property type="component" value="Unassembled WGS sequence"/>
</dbReference>
<reference evidence="3" key="2">
    <citation type="journal article" date="2023" name="IMA Fungus">
        <title>Comparative genomic study of the Penicillium genus elucidates a diverse pangenome and 15 lateral gene transfer events.</title>
        <authorList>
            <person name="Petersen C."/>
            <person name="Sorensen T."/>
            <person name="Nielsen M.R."/>
            <person name="Sondergaard T.E."/>
            <person name="Sorensen J.L."/>
            <person name="Fitzpatrick D.A."/>
            <person name="Frisvad J.C."/>
            <person name="Nielsen K.L."/>
        </authorList>
    </citation>
    <scope>NUCLEOTIDE SEQUENCE</scope>
    <source>
        <strain evidence="3">IBT 30761</strain>
    </source>
</reference>
<protein>
    <recommendedName>
        <fullName evidence="2">Copper homeostasis protein cutC homolog</fullName>
    </recommendedName>
</protein>
<dbReference type="Gene3D" id="3.20.20.380">
    <property type="entry name" value="Copper homeostasis (CutC) domain"/>
    <property type="match status" value="1"/>
</dbReference>